<dbReference type="Gene3D" id="3.90.550.10">
    <property type="entry name" value="Spore Coat Polysaccharide Biosynthesis Protein SpsA, Chain A"/>
    <property type="match status" value="1"/>
</dbReference>
<dbReference type="CDD" id="cd04179">
    <property type="entry name" value="DPM_DPG-synthase_like"/>
    <property type="match status" value="1"/>
</dbReference>
<dbReference type="Proteomes" id="UP000034753">
    <property type="component" value="Unassembled WGS sequence"/>
</dbReference>
<dbReference type="InterPro" id="IPR050256">
    <property type="entry name" value="Glycosyltransferase_2"/>
</dbReference>
<reference evidence="2 3" key="1">
    <citation type="journal article" date="2015" name="Nature">
        <title>rRNA introns, odd ribosomes, and small enigmatic genomes across a large radiation of phyla.</title>
        <authorList>
            <person name="Brown C.T."/>
            <person name="Hug L.A."/>
            <person name="Thomas B.C."/>
            <person name="Sharon I."/>
            <person name="Castelle C.J."/>
            <person name="Singh A."/>
            <person name="Wilkins M.J."/>
            <person name="Williams K.H."/>
            <person name="Banfield J.F."/>
        </authorList>
    </citation>
    <scope>NUCLEOTIDE SEQUENCE [LARGE SCALE GENOMIC DNA]</scope>
</reference>
<comment type="caution">
    <text evidence="2">The sequence shown here is derived from an EMBL/GenBank/DDBJ whole genome shotgun (WGS) entry which is preliminary data.</text>
</comment>
<name>A0A0G0WKW0_9BACT</name>
<dbReference type="InterPro" id="IPR001173">
    <property type="entry name" value="Glyco_trans_2-like"/>
</dbReference>
<dbReference type="PANTHER" id="PTHR48090">
    <property type="entry name" value="UNDECAPRENYL-PHOSPHATE 4-DEOXY-4-FORMAMIDO-L-ARABINOSE TRANSFERASE-RELATED"/>
    <property type="match status" value="1"/>
</dbReference>
<sequence>MRINKQLSLSIVIPAYNEEESLGFVLKNTADDLPKIVRDWEIIIVDDGSTDKTLQIASLFVKKHKRARVISQSNSGFNKAMLTGIRAAKKDYVAYMHAGGQELIRDMVNCIKIMHKFDLVIGIRGKRIDYNLYRVLLSYGCSIAYRILFGITYEDVHWVYIWKTREIKKLRLDPKGGIFLFVESLIKFRLKDLKVGQAPAPYRPRYGGDNKNTSPYVAWLTIISMVRLWWQIGTRHASRLWNK</sequence>
<dbReference type="Pfam" id="PF00535">
    <property type="entry name" value="Glycos_transf_2"/>
    <property type="match status" value="1"/>
</dbReference>
<dbReference type="PANTHER" id="PTHR48090:SF7">
    <property type="entry name" value="RFBJ PROTEIN"/>
    <property type="match status" value="1"/>
</dbReference>
<evidence type="ECO:0000259" key="1">
    <source>
        <dbReference type="Pfam" id="PF00535"/>
    </source>
</evidence>
<gene>
    <name evidence="2" type="ORF">UU67_C0044G0004</name>
</gene>
<proteinExistence type="predicted"/>
<dbReference type="SUPFAM" id="SSF53448">
    <property type="entry name" value="Nucleotide-diphospho-sugar transferases"/>
    <property type="match status" value="1"/>
</dbReference>
<organism evidence="2 3">
    <name type="scientific">Candidatus Daviesbacteria bacterium GW2011_GWB1_41_5</name>
    <dbReference type="NCBI Taxonomy" id="1618429"/>
    <lineage>
        <taxon>Bacteria</taxon>
        <taxon>Candidatus Daviesiibacteriota</taxon>
    </lineage>
</organism>
<feature type="domain" description="Glycosyltransferase 2-like" evidence="1">
    <location>
        <begin position="10"/>
        <end position="127"/>
    </location>
</feature>
<dbReference type="InterPro" id="IPR029044">
    <property type="entry name" value="Nucleotide-diphossugar_trans"/>
</dbReference>
<evidence type="ECO:0000313" key="2">
    <source>
        <dbReference type="EMBL" id="KKS12697.1"/>
    </source>
</evidence>
<evidence type="ECO:0000313" key="3">
    <source>
        <dbReference type="Proteomes" id="UP000034753"/>
    </source>
</evidence>
<accession>A0A0G0WKW0</accession>
<dbReference type="EMBL" id="LCBN01000044">
    <property type="protein sequence ID" value="KKS12697.1"/>
    <property type="molecule type" value="Genomic_DNA"/>
</dbReference>
<protein>
    <recommendedName>
        <fullName evidence="1">Glycosyltransferase 2-like domain-containing protein</fullName>
    </recommendedName>
</protein>
<dbReference type="AlphaFoldDB" id="A0A0G0WKW0"/>